<gene>
    <name evidence="1" type="ORF">HY30_17635</name>
</gene>
<dbReference type="Proteomes" id="UP000027190">
    <property type="component" value="Unassembled WGS sequence"/>
</dbReference>
<dbReference type="STRING" id="1280947.HY30_17635"/>
<dbReference type="AlphaFoldDB" id="A0A062UHB4"/>
<proteinExistence type="predicted"/>
<keyword evidence="2" id="KW-1185">Reference proteome</keyword>
<sequence length="47" mass="5410">MESKTIPERLLETLCAVAQRAQTLILKSTLHSTPIARRRGRLFRIFS</sequence>
<evidence type="ECO:0000313" key="1">
    <source>
        <dbReference type="EMBL" id="KCZ57098.1"/>
    </source>
</evidence>
<protein>
    <submittedName>
        <fullName evidence="1">Uncharacterized protein</fullName>
    </submittedName>
</protein>
<organism evidence="1 2">
    <name type="scientific">Hyphomonas chukchiensis</name>
    <dbReference type="NCBI Taxonomy" id="1280947"/>
    <lineage>
        <taxon>Bacteria</taxon>
        <taxon>Pseudomonadati</taxon>
        <taxon>Pseudomonadota</taxon>
        <taxon>Alphaproteobacteria</taxon>
        <taxon>Hyphomonadales</taxon>
        <taxon>Hyphomonadaceae</taxon>
        <taxon>Hyphomonas</taxon>
    </lineage>
</organism>
<evidence type="ECO:0000313" key="2">
    <source>
        <dbReference type="Proteomes" id="UP000027190"/>
    </source>
</evidence>
<dbReference type="PATRIC" id="fig|1280947.3.peg.2380"/>
<accession>A0A062UHB4</accession>
<comment type="caution">
    <text evidence="1">The sequence shown here is derived from an EMBL/GenBank/DDBJ whole genome shotgun (WGS) entry which is preliminary data.</text>
</comment>
<dbReference type="EMBL" id="AWFG01000032">
    <property type="protein sequence ID" value="KCZ57098.1"/>
    <property type="molecule type" value="Genomic_DNA"/>
</dbReference>
<name>A0A062UHB4_9PROT</name>
<reference evidence="1 2" key="1">
    <citation type="journal article" date="2014" name="Antonie Van Leeuwenhoek">
        <title>Hyphomonas beringensis sp. nov. and Hyphomonas chukchiensis sp. nov., isolated from surface seawater of the Bering Sea and Chukchi Sea.</title>
        <authorList>
            <person name="Li C."/>
            <person name="Lai Q."/>
            <person name="Li G."/>
            <person name="Dong C."/>
            <person name="Wang J."/>
            <person name="Liao Y."/>
            <person name="Shao Z."/>
        </authorList>
    </citation>
    <scope>NUCLEOTIDE SEQUENCE [LARGE SCALE GENOMIC DNA]</scope>
    <source>
        <strain evidence="1 2">BH-BN04-4</strain>
    </source>
</reference>